<name>A0ABD6EJZ0_9BILA</name>
<proteinExistence type="predicted"/>
<evidence type="ECO:0000313" key="2">
    <source>
        <dbReference type="Proteomes" id="UP001608902"/>
    </source>
</evidence>
<keyword evidence="2" id="KW-1185">Reference proteome</keyword>
<reference evidence="1 2" key="1">
    <citation type="submission" date="2024-08" db="EMBL/GenBank/DDBJ databases">
        <title>Gnathostoma spinigerum genome.</title>
        <authorList>
            <person name="Gonzalez-Bertolin B."/>
            <person name="Monzon S."/>
            <person name="Zaballos A."/>
            <person name="Jimenez P."/>
            <person name="Dekumyoy P."/>
            <person name="Varona S."/>
            <person name="Cuesta I."/>
            <person name="Sumanam S."/>
            <person name="Adisakwattana P."/>
            <person name="Gasser R.B."/>
            <person name="Hernandez-Gonzalez A."/>
            <person name="Young N.D."/>
            <person name="Perteguer M.J."/>
        </authorList>
    </citation>
    <scope>NUCLEOTIDE SEQUENCE [LARGE SCALE GENOMIC DNA]</scope>
    <source>
        <strain evidence="1">AL3</strain>
        <tissue evidence="1">Liver</tissue>
    </source>
</reference>
<sequence length="68" mass="7994">MGTFTLSYFFRTAVLDHKALWITAPIIFYIGRCWRADGYEKAKMMKGHSKMYADRIKAVPKGEDPWNY</sequence>
<accession>A0ABD6EJZ0</accession>
<comment type="caution">
    <text evidence="1">The sequence shown here is derived from an EMBL/GenBank/DDBJ whole genome shotgun (WGS) entry which is preliminary data.</text>
</comment>
<dbReference type="AlphaFoldDB" id="A0ABD6EJZ0"/>
<evidence type="ECO:0000313" key="1">
    <source>
        <dbReference type="EMBL" id="MFH4979870.1"/>
    </source>
</evidence>
<dbReference type="EMBL" id="JBGFUD010004752">
    <property type="protein sequence ID" value="MFH4979870.1"/>
    <property type="molecule type" value="Genomic_DNA"/>
</dbReference>
<gene>
    <name evidence="1" type="ORF">AB6A40_006579</name>
</gene>
<organism evidence="1 2">
    <name type="scientific">Gnathostoma spinigerum</name>
    <dbReference type="NCBI Taxonomy" id="75299"/>
    <lineage>
        <taxon>Eukaryota</taxon>
        <taxon>Metazoa</taxon>
        <taxon>Ecdysozoa</taxon>
        <taxon>Nematoda</taxon>
        <taxon>Chromadorea</taxon>
        <taxon>Rhabditida</taxon>
        <taxon>Spirurina</taxon>
        <taxon>Gnathostomatomorpha</taxon>
        <taxon>Gnathostomatoidea</taxon>
        <taxon>Gnathostomatidae</taxon>
        <taxon>Gnathostoma</taxon>
    </lineage>
</organism>
<evidence type="ECO:0008006" key="3">
    <source>
        <dbReference type="Google" id="ProtNLM"/>
    </source>
</evidence>
<dbReference type="Proteomes" id="UP001608902">
    <property type="component" value="Unassembled WGS sequence"/>
</dbReference>
<protein>
    <recommendedName>
        <fullName evidence="3">NADH dehydrogenase [ubiquinone] 1 beta subcomplex subunit 1</fullName>
    </recommendedName>
</protein>